<name>A0A497E2U4_UNCAE</name>
<reference evidence="2 3" key="1">
    <citation type="submission" date="2018-06" db="EMBL/GenBank/DDBJ databases">
        <title>Extensive metabolic versatility and redundancy in microbially diverse, dynamic hydrothermal sediments.</title>
        <authorList>
            <person name="Dombrowski N."/>
            <person name="Teske A."/>
            <person name="Baker B.J."/>
        </authorList>
    </citation>
    <scope>NUCLEOTIDE SEQUENCE [LARGE SCALE GENOMIC DNA]</scope>
    <source>
        <strain evidence="2">B47_G16</strain>
    </source>
</reference>
<gene>
    <name evidence="2" type="ORF">DRJ00_06490</name>
</gene>
<dbReference type="Pfam" id="PF04552">
    <property type="entry name" value="Sigma54_DBD"/>
    <property type="match status" value="1"/>
</dbReference>
<dbReference type="GO" id="GO:0016987">
    <property type="term" value="F:sigma factor activity"/>
    <property type="evidence" value="ECO:0007669"/>
    <property type="project" value="InterPro"/>
</dbReference>
<protein>
    <recommendedName>
        <fullName evidence="1">RNA polymerase sigma factor 54 DNA-binding domain-containing protein</fullName>
    </recommendedName>
</protein>
<dbReference type="PANTHER" id="PTHR32248">
    <property type="entry name" value="RNA POLYMERASE SIGMA-54 FACTOR"/>
    <property type="match status" value="1"/>
</dbReference>
<evidence type="ECO:0000313" key="2">
    <source>
        <dbReference type="EMBL" id="RLE08340.1"/>
    </source>
</evidence>
<evidence type="ECO:0000259" key="1">
    <source>
        <dbReference type="Pfam" id="PF04552"/>
    </source>
</evidence>
<dbReference type="AlphaFoldDB" id="A0A497E2U4"/>
<comment type="caution">
    <text evidence="2">The sequence shown here is derived from an EMBL/GenBank/DDBJ whole genome shotgun (WGS) entry which is preliminary data.</text>
</comment>
<feature type="domain" description="RNA polymerase sigma factor 54 DNA-binding" evidence="1">
    <location>
        <begin position="295"/>
        <end position="450"/>
    </location>
</feature>
<dbReference type="PANTHER" id="PTHR32248:SF4">
    <property type="entry name" value="RNA POLYMERASE SIGMA-54 FACTOR"/>
    <property type="match status" value="1"/>
</dbReference>
<dbReference type="EMBL" id="QMPZ01000103">
    <property type="protein sequence ID" value="RLE08340.1"/>
    <property type="molecule type" value="Genomic_DNA"/>
</dbReference>
<dbReference type="Proteomes" id="UP000279422">
    <property type="component" value="Unassembled WGS sequence"/>
</dbReference>
<organism evidence="2 3">
    <name type="scientific">Aerophobetes bacterium</name>
    <dbReference type="NCBI Taxonomy" id="2030807"/>
    <lineage>
        <taxon>Bacteria</taxon>
        <taxon>Candidatus Aerophobota</taxon>
    </lineage>
</organism>
<proteinExistence type="predicted"/>
<evidence type="ECO:0000313" key="3">
    <source>
        <dbReference type="Proteomes" id="UP000279422"/>
    </source>
</evidence>
<dbReference type="GO" id="GO:0001216">
    <property type="term" value="F:DNA-binding transcription activator activity"/>
    <property type="evidence" value="ECO:0007669"/>
    <property type="project" value="InterPro"/>
</dbReference>
<sequence length="457" mass="52640">MTNGSRGRNSKIAKCLKLPLRFPSPVRLRASRMDRFYSFPKGRFIVFDCSGKPTFPSELTSMKAENMIGSFYERNFMIEIRPKTDTRVSSRTKLMGRIKLANLFSLPEEEFEGYLKQIEEREEFKELLKYRVIKFNRFSGIRSGPSVQFREELSSGGNFSLEEVMEKDPKGWQVVKKVATTLGKDKFSNFLKEGRLSLKEIAKECALSAEETKKFTNFMNRFQVYQIFFNSDASGSESISSASHFSRIAYIENQDGKLFIFPANNSGYLGKGRYTVDYERWESLIKDKELSSNKVKKIMSLFRQLDMINNRITTIYGIIHQIKERQSSFLISGDPKDKVPLTQRQMAQILGVDPSTISRSIANKSIVSPRGKEMPLKSFFTTGKEKINALIMDILKEERGKLMKGLLSAPLSDEKIKDRLKEKYGIKIARRTIAKYRKEILEIPSSRERKNPDEHLA</sequence>
<dbReference type="PROSITE" id="PS50044">
    <property type="entry name" value="SIGMA54_3"/>
    <property type="match status" value="1"/>
</dbReference>
<dbReference type="Gene3D" id="1.10.10.60">
    <property type="entry name" value="Homeodomain-like"/>
    <property type="match status" value="1"/>
</dbReference>
<dbReference type="InterPro" id="IPR000394">
    <property type="entry name" value="RNA_pol_sigma_54"/>
</dbReference>
<dbReference type="InterPro" id="IPR007634">
    <property type="entry name" value="RNA_pol_sigma_54_DNA-bd"/>
</dbReference>
<dbReference type="PRINTS" id="PR00045">
    <property type="entry name" value="SIGMA54FCT"/>
</dbReference>
<dbReference type="PROSITE" id="PS00718">
    <property type="entry name" value="SIGMA54_2"/>
    <property type="match status" value="1"/>
</dbReference>
<accession>A0A497E2U4</accession>